<accession>D7BJS6</accession>
<dbReference type="AlphaFoldDB" id="D7BJS6"/>
<dbReference type="InterPro" id="IPR058915">
    <property type="entry name" value="AcrVA2-like"/>
</dbReference>
<feature type="region of interest" description="Disordered" evidence="1">
    <location>
        <begin position="237"/>
        <end position="263"/>
    </location>
</feature>
<protein>
    <submittedName>
        <fullName evidence="2">Uncharacterized protein</fullName>
    </submittedName>
</protein>
<keyword evidence="2" id="KW-0614">Plasmid</keyword>
<dbReference type="RefSeq" id="WP_013159906.1">
    <property type="nucleotide sequence ID" value="NC_014214.1"/>
</dbReference>
<dbReference type="EMBL" id="CP002044">
    <property type="protein sequence ID" value="ADH65432.1"/>
    <property type="molecule type" value="Genomic_DNA"/>
</dbReference>
<geneLocation type="plasmid" evidence="2 3">
    <name>pMESIL02</name>
</geneLocation>
<dbReference type="HOGENOM" id="CLU_058213_0_0_0"/>
<dbReference type="Proteomes" id="UP000001916">
    <property type="component" value="Plasmid pMESIL02"/>
</dbReference>
<gene>
    <name evidence="2" type="ORF">Mesil_3643</name>
</gene>
<evidence type="ECO:0000256" key="1">
    <source>
        <dbReference type="SAM" id="MobiDB-lite"/>
    </source>
</evidence>
<evidence type="ECO:0000313" key="2">
    <source>
        <dbReference type="EMBL" id="ADH65432.1"/>
    </source>
</evidence>
<dbReference type="Pfam" id="PF26125">
    <property type="entry name" value="AcrVA2-like"/>
    <property type="match status" value="1"/>
</dbReference>
<name>D7BJS6_ALLS1</name>
<reference evidence="2 3" key="1">
    <citation type="journal article" date="2010" name="Stand. Genomic Sci.">
        <title>Complete genome sequence of Meiothermus silvanus type strain (VI-R2).</title>
        <authorList>
            <person name="Sikorski J."/>
            <person name="Tindall B.J."/>
            <person name="Lowry S."/>
            <person name="Lucas S."/>
            <person name="Nolan M."/>
            <person name="Copeland A."/>
            <person name="Glavina Del Rio T."/>
            <person name="Tice H."/>
            <person name="Cheng J.F."/>
            <person name="Han C."/>
            <person name="Pitluck S."/>
            <person name="Liolios K."/>
            <person name="Ivanova N."/>
            <person name="Mavromatis K."/>
            <person name="Mikhailova N."/>
            <person name="Pati A."/>
            <person name="Goodwin L."/>
            <person name="Chen A."/>
            <person name="Palaniappan K."/>
            <person name="Land M."/>
            <person name="Hauser L."/>
            <person name="Chang Y.J."/>
            <person name="Jeffries C.D."/>
            <person name="Rohde M."/>
            <person name="Goker M."/>
            <person name="Woyke T."/>
            <person name="Bristow J."/>
            <person name="Eisen J.A."/>
            <person name="Markowitz V."/>
            <person name="Hugenholtz P."/>
            <person name="Kyrpides N.C."/>
            <person name="Klenk H.P."/>
            <person name="Lapidus A."/>
        </authorList>
    </citation>
    <scope>NUCLEOTIDE SEQUENCE [LARGE SCALE GENOMIC DNA]</scope>
    <source>
        <strain evidence="3">ATCC 700542 / DSM 9946 / VI-R2</strain>
        <plasmid evidence="3">Plasmid pMESIL02</plasmid>
    </source>
</reference>
<sequence>MDKTRLHQILSLAQRAVREAREQIGEQAWQGLETALLSGERPWHEAVLLPLGLAQEMVLRDPDLRARLDRLQVAPGDLERISDLNLQACDLAALLPWNLTKGAYVFDPDLFRSLVGAPLERLPVDLLTRLPEYAPLLVFPEPWQGGVGAWVHLDVDTRFAPAHLEFRAVLLGENGRRLPLLLDLTGATLEECIQGTQTETLLSQQLVGMEGVSFPAAAFDTVRGLLNLALYLASEEPDLSGRPRPLPGVGQRRKDKPPRVYPEPDPLRIEVGWRIGAALRRARQAEARGQGGAGKSPQPHIRRAHWHLYWTGEGSRKDPSKARPKVRWIEPTLVGADRLEGELPAVVRIVEEP</sequence>
<organism evidence="2 3">
    <name type="scientific">Allomeiothermus silvanus (strain ATCC 700542 / DSM 9946 / NBRC 106475 / NCIMB 13440 / VI-R2)</name>
    <name type="common">Thermus silvanus</name>
    <dbReference type="NCBI Taxonomy" id="526227"/>
    <lineage>
        <taxon>Bacteria</taxon>
        <taxon>Thermotogati</taxon>
        <taxon>Deinococcota</taxon>
        <taxon>Deinococci</taxon>
        <taxon>Thermales</taxon>
        <taxon>Thermaceae</taxon>
        <taxon>Allomeiothermus</taxon>
    </lineage>
</organism>
<evidence type="ECO:0000313" key="3">
    <source>
        <dbReference type="Proteomes" id="UP000001916"/>
    </source>
</evidence>
<proteinExistence type="predicted"/>
<keyword evidence="3" id="KW-1185">Reference proteome</keyword>
<dbReference type="KEGG" id="msv:Mesil_3643"/>